<dbReference type="OrthoDB" id="9793058at2"/>
<protein>
    <submittedName>
        <fullName evidence="3">Arsenate reductase</fullName>
    </submittedName>
</protein>
<dbReference type="PATRIC" id="fig|1249627.3.peg.2746"/>
<evidence type="ECO:0000256" key="1">
    <source>
        <dbReference type="ARBA" id="ARBA00022849"/>
    </source>
</evidence>
<dbReference type="SMART" id="SM00226">
    <property type="entry name" value="LMWPc"/>
    <property type="match status" value="1"/>
</dbReference>
<dbReference type="PANTHER" id="PTHR43428">
    <property type="entry name" value="ARSENATE REDUCTASE"/>
    <property type="match status" value="1"/>
</dbReference>
<dbReference type="Proteomes" id="UP000019460">
    <property type="component" value="Unassembled WGS sequence"/>
</dbReference>
<accession>W9VVK2</accession>
<evidence type="ECO:0000259" key="2">
    <source>
        <dbReference type="SMART" id="SM00226"/>
    </source>
</evidence>
<dbReference type="SUPFAM" id="SSF52788">
    <property type="entry name" value="Phosphotyrosine protein phosphatases I"/>
    <property type="match status" value="1"/>
</dbReference>
<dbReference type="RefSeq" id="WP_043754805.1">
    <property type="nucleotide sequence ID" value="NZ_AONC01000040.1"/>
</dbReference>
<dbReference type="eggNOG" id="COG0394">
    <property type="taxonomic scope" value="Bacteria"/>
</dbReference>
<dbReference type="Gene3D" id="3.40.50.2300">
    <property type="match status" value="1"/>
</dbReference>
<evidence type="ECO:0000313" key="4">
    <source>
        <dbReference type="Proteomes" id="UP000019460"/>
    </source>
</evidence>
<dbReference type="GO" id="GO:0046685">
    <property type="term" value="P:response to arsenic-containing substance"/>
    <property type="evidence" value="ECO:0007669"/>
    <property type="project" value="UniProtKB-KW"/>
</dbReference>
<keyword evidence="4" id="KW-1185">Reference proteome</keyword>
<dbReference type="EMBL" id="AONC01000040">
    <property type="protein sequence ID" value="EXJ14440.1"/>
    <property type="molecule type" value="Genomic_DNA"/>
</dbReference>
<evidence type="ECO:0000313" key="3">
    <source>
        <dbReference type="EMBL" id="EXJ14440.1"/>
    </source>
</evidence>
<dbReference type="AlphaFoldDB" id="W9VVK2"/>
<reference evidence="3 4" key="1">
    <citation type="submission" date="2012-11" db="EMBL/GenBank/DDBJ databases">
        <title>Genome assembly of Thiorhodococcus sp. AK35.</title>
        <authorList>
            <person name="Nupur N."/>
            <person name="Khatri I."/>
            <person name="Subramanian S."/>
            <person name="Pinnaka A."/>
        </authorList>
    </citation>
    <scope>NUCLEOTIDE SEQUENCE [LARGE SCALE GENOMIC DNA]</scope>
    <source>
        <strain evidence="3 4">AK35</strain>
    </source>
</reference>
<dbReference type="CDD" id="cd16345">
    <property type="entry name" value="LMWP_ArsC"/>
    <property type="match status" value="1"/>
</dbReference>
<feature type="domain" description="Phosphotyrosine protein phosphatase I" evidence="2">
    <location>
        <begin position="6"/>
        <end position="134"/>
    </location>
</feature>
<dbReference type="Pfam" id="PF01451">
    <property type="entry name" value="LMWPc"/>
    <property type="match status" value="1"/>
</dbReference>
<dbReference type="STRING" id="1249627.D779_2581"/>
<dbReference type="InterPro" id="IPR036196">
    <property type="entry name" value="Ptyr_pPase_sf"/>
</dbReference>
<gene>
    <name evidence="3" type="ORF">D779_2581</name>
</gene>
<keyword evidence="1" id="KW-0059">Arsenical resistance</keyword>
<proteinExistence type="predicted"/>
<name>W9VVK2_9GAMM</name>
<sequence>MTTDSKTVLVLCTGNSCRSQMAEVLLNHDLAGQVRALSAGTRPQPKVADGAIAALADAGLPTEGLAPKDVDSVLGEAIDLVVTVCDNAKETCPIFPRPIRQIHLPFHDPHGEPLESFVRVRDAIRSQLVPAVAEALDLTQSAAE</sequence>
<comment type="caution">
    <text evidence="3">The sequence shown here is derived from an EMBL/GenBank/DDBJ whole genome shotgun (WGS) entry which is preliminary data.</text>
</comment>
<organism evidence="3 4">
    <name type="scientific">Imhoffiella purpurea</name>
    <dbReference type="NCBI Taxonomy" id="1249627"/>
    <lineage>
        <taxon>Bacteria</taxon>
        <taxon>Pseudomonadati</taxon>
        <taxon>Pseudomonadota</taxon>
        <taxon>Gammaproteobacteria</taxon>
        <taxon>Chromatiales</taxon>
        <taxon>Chromatiaceae</taxon>
        <taxon>Imhoffiella</taxon>
    </lineage>
</organism>
<dbReference type="InterPro" id="IPR023485">
    <property type="entry name" value="Ptyr_pPase"/>
</dbReference>
<dbReference type="PANTHER" id="PTHR43428:SF1">
    <property type="entry name" value="ARSENATE REDUCTASE"/>
    <property type="match status" value="1"/>
</dbReference>